<name>A0A1Z2LBT9_9ACTN</name>
<dbReference type="EMBL" id="CP021744">
    <property type="protein sequence ID" value="ARZ71780.1"/>
    <property type="molecule type" value="Genomic_DNA"/>
</dbReference>
<evidence type="ECO:0000313" key="2">
    <source>
        <dbReference type="EMBL" id="ARZ71780.1"/>
    </source>
</evidence>
<evidence type="ECO:0000313" key="3">
    <source>
        <dbReference type="Proteomes" id="UP000195755"/>
    </source>
</evidence>
<protein>
    <recommendedName>
        <fullName evidence="4">Secreted protein</fullName>
    </recommendedName>
</protein>
<keyword evidence="1" id="KW-0732">Signal</keyword>
<accession>A0A1Z2LBT9</accession>
<gene>
    <name evidence="2" type="ORF">SMD11_6204</name>
</gene>
<evidence type="ECO:0008006" key="4">
    <source>
        <dbReference type="Google" id="ProtNLM"/>
    </source>
</evidence>
<dbReference type="AlphaFoldDB" id="A0A1Z2LBT9"/>
<dbReference type="KEGG" id="salj:SMD11_6204"/>
<dbReference type="RefSeq" id="WP_087929518.1">
    <property type="nucleotide sequence ID" value="NZ_CP021744.1"/>
</dbReference>
<organism evidence="2 3">
    <name type="scientific">Streptomyces albireticuli</name>
    <dbReference type="NCBI Taxonomy" id="1940"/>
    <lineage>
        <taxon>Bacteria</taxon>
        <taxon>Bacillati</taxon>
        <taxon>Actinomycetota</taxon>
        <taxon>Actinomycetes</taxon>
        <taxon>Kitasatosporales</taxon>
        <taxon>Streptomycetaceae</taxon>
        <taxon>Streptomyces</taxon>
    </lineage>
</organism>
<proteinExistence type="predicted"/>
<sequence length="137" mass="14113">MRHLVRTLALTGATAATAALTLLTAPTAQAAPSDGPACVTAAGTKSFGRGEISMCPQSDGTTRVTGWIEDLLPGKGWGGAPDGRCAGWWIEMGAKGGMVGPLVCPHFTSSHETTYKFDYTFKPAAPVTGARLNAFTA</sequence>
<reference evidence="2 3" key="1">
    <citation type="submission" date="2017-06" db="EMBL/GenBank/DDBJ databases">
        <title>Streptomyces albireticuli Genome sequencing and assembly.</title>
        <authorList>
            <person name="Wang Y."/>
            <person name="Du B."/>
            <person name="Ding Y."/>
            <person name="Liu H."/>
            <person name="Hou Q."/>
            <person name="Liu K."/>
            <person name="Yao L."/>
            <person name="Wang C."/>
        </authorList>
    </citation>
    <scope>NUCLEOTIDE SEQUENCE [LARGE SCALE GENOMIC DNA]</scope>
    <source>
        <strain evidence="2 3">MDJK11</strain>
    </source>
</reference>
<evidence type="ECO:0000256" key="1">
    <source>
        <dbReference type="SAM" id="SignalP"/>
    </source>
</evidence>
<feature type="signal peptide" evidence="1">
    <location>
        <begin position="1"/>
        <end position="30"/>
    </location>
</feature>
<feature type="chain" id="PRO_5012531850" description="Secreted protein" evidence="1">
    <location>
        <begin position="31"/>
        <end position="137"/>
    </location>
</feature>
<dbReference type="OrthoDB" id="4232091at2"/>
<dbReference type="Proteomes" id="UP000195755">
    <property type="component" value="Chromosome"/>
</dbReference>